<keyword evidence="1" id="KW-0732">Signal</keyword>
<feature type="signal peptide" evidence="1">
    <location>
        <begin position="1"/>
        <end position="18"/>
    </location>
</feature>
<proteinExistence type="predicted"/>
<dbReference type="EMBL" id="WHUW01000057">
    <property type="protein sequence ID" value="KAF8430769.1"/>
    <property type="molecule type" value="Genomic_DNA"/>
</dbReference>
<organism evidence="2 3">
    <name type="scientific">Boletus edulis BED1</name>
    <dbReference type="NCBI Taxonomy" id="1328754"/>
    <lineage>
        <taxon>Eukaryota</taxon>
        <taxon>Fungi</taxon>
        <taxon>Dikarya</taxon>
        <taxon>Basidiomycota</taxon>
        <taxon>Agaricomycotina</taxon>
        <taxon>Agaricomycetes</taxon>
        <taxon>Agaricomycetidae</taxon>
        <taxon>Boletales</taxon>
        <taxon>Boletineae</taxon>
        <taxon>Boletaceae</taxon>
        <taxon>Boletoideae</taxon>
        <taxon>Boletus</taxon>
    </lineage>
</organism>
<comment type="caution">
    <text evidence="2">The sequence shown here is derived from an EMBL/GenBank/DDBJ whole genome shotgun (WGS) entry which is preliminary data.</text>
</comment>
<feature type="chain" id="PRO_5041967396" description="Secreted protein" evidence="1">
    <location>
        <begin position="19"/>
        <end position="70"/>
    </location>
</feature>
<protein>
    <recommendedName>
        <fullName evidence="4">Secreted protein</fullName>
    </recommendedName>
</protein>
<reference evidence="2" key="2">
    <citation type="journal article" date="2020" name="Nat. Commun.">
        <title>Large-scale genome sequencing of mycorrhizal fungi provides insights into the early evolution of symbiotic traits.</title>
        <authorList>
            <person name="Miyauchi S."/>
            <person name="Kiss E."/>
            <person name="Kuo A."/>
            <person name="Drula E."/>
            <person name="Kohler A."/>
            <person name="Sanchez-Garcia M."/>
            <person name="Morin E."/>
            <person name="Andreopoulos B."/>
            <person name="Barry K.W."/>
            <person name="Bonito G."/>
            <person name="Buee M."/>
            <person name="Carver A."/>
            <person name="Chen C."/>
            <person name="Cichocki N."/>
            <person name="Clum A."/>
            <person name="Culley D."/>
            <person name="Crous P.W."/>
            <person name="Fauchery L."/>
            <person name="Girlanda M."/>
            <person name="Hayes R.D."/>
            <person name="Keri Z."/>
            <person name="LaButti K."/>
            <person name="Lipzen A."/>
            <person name="Lombard V."/>
            <person name="Magnuson J."/>
            <person name="Maillard F."/>
            <person name="Murat C."/>
            <person name="Nolan M."/>
            <person name="Ohm R.A."/>
            <person name="Pangilinan J."/>
            <person name="Pereira M.F."/>
            <person name="Perotto S."/>
            <person name="Peter M."/>
            <person name="Pfister S."/>
            <person name="Riley R."/>
            <person name="Sitrit Y."/>
            <person name="Stielow J.B."/>
            <person name="Szollosi G."/>
            <person name="Zifcakova L."/>
            <person name="Stursova M."/>
            <person name="Spatafora J.W."/>
            <person name="Tedersoo L."/>
            <person name="Vaario L.M."/>
            <person name="Yamada A."/>
            <person name="Yan M."/>
            <person name="Wang P."/>
            <person name="Xu J."/>
            <person name="Bruns T."/>
            <person name="Baldrian P."/>
            <person name="Vilgalys R."/>
            <person name="Dunand C."/>
            <person name="Henrissat B."/>
            <person name="Grigoriev I.V."/>
            <person name="Hibbett D."/>
            <person name="Nagy L.G."/>
            <person name="Martin F.M."/>
        </authorList>
    </citation>
    <scope>NUCLEOTIDE SEQUENCE</scope>
    <source>
        <strain evidence="2">BED1</strain>
    </source>
</reference>
<dbReference type="Proteomes" id="UP001194468">
    <property type="component" value="Unassembled WGS sequence"/>
</dbReference>
<gene>
    <name evidence="2" type="ORF">L210DRAFT_3561625</name>
</gene>
<evidence type="ECO:0008006" key="4">
    <source>
        <dbReference type="Google" id="ProtNLM"/>
    </source>
</evidence>
<sequence length="70" mass="8300">MRTVLHWLLPLFFLPSHCLFLQRAHHFTLANTDHLHIDVFRALSEAIDIVTRGAHTRHMLLRLGTHCRMY</sequence>
<reference evidence="2" key="1">
    <citation type="submission" date="2019-10" db="EMBL/GenBank/DDBJ databases">
        <authorList>
            <consortium name="DOE Joint Genome Institute"/>
            <person name="Kuo A."/>
            <person name="Miyauchi S."/>
            <person name="Kiss E."/>
            <person name="Drula E."/>
            <person name="Kohler A."/>
            <person name="Sanchez-Garcia M."/>
            <person name="Andreopoulos B."/>
            <person name="Barry K.W."/>
            <person name="Bonito G."/>
            <person name="Buee M."/>
            <person name="Carver A."/>
            <person name="Chen C."/>
            <person name="Cichocki N."/>
            <person name="Clum A."/>
            <person name="Culley D."/>
            <person name="Crous P.W."/>
            <person name="Fauchery L."/>
            <person name="Girlanda M."/>
            <person name="Hayes R."/>
            <person name="Keri Z."/>
            <person name="LaButti K."/>
            <person name="Lipzen A."/>
            <person name="Lombard V."/>
            <person name="Magnuson J."/>
            <person name="Maillard F."/>
            <person name="Morin E."/>
            <person name="Murat C."/>
            <person name="Nolan M."/>
            <person name="Ohm R."/>
            <person name="Pangilinan J."/>
            <person name="Pereira M."/>
            <person name="Perotto S."/>
            <person name="Peter M."/>
            <person name="Riley R."/>
            <person name="Sitrit Y."/>
            <person name="Stielow B."/>
            <person name="Szollosi G."/>
            <person name="Zifcakova L."/>
            <person name="Stursova M."/>
            <person name="Spatafora J.W."/>
            <person name="Tedersoo L."/>
            <person name="Vaario L.-M."/>
            <person name="Yamada A."/>
            <person name="Yan M."/>
            <person name="Wang P."/>
            <person name="Xu J."/>
            <person name="Bruns T."/>
            <person name="Baldrian P."/>
            <person name="Vilgalys R."/>
            <person name="Henrissat B."/>
            <person name="Grigoriev I.V."/>
            <person name="Hibbett D."/>
            <person name="Nagy L.G."/>
            <person name="Martin F.M."/>
        </authorList>
    </citation>
    <scope>NUCLEOTIDE SEQUENCE</scope>
    <source>
        <strain evidence="2">BED1</strain>
    </source>
</reference>
<evidence type="ECO:0000313" key="2">
    <source>
        <dbReference type="EMBL" id="KAF8430769.1"/>
    </source>
</evidence>
<accession>A0AAD4G954</accession>
<keyword evidence="3" id="KW-1185">Reference proteome</keyword>
<name>A0AAD4G954_BOLED</name>
<evidence type="ECO:0000313" key="3">
    <source>
        <dbReference type="Proteomes" id="UP001194468"/>
    </source>
</evidence>
<dbReference type="AlphaFoldDB" id="A0AAD4G954"/>
<evidence type="ECO:0000256" key="1">
    <source>
        <dbReference type="SAM" id="SignalP"/>
    </source>
</evidence>